<proteinExistence type="predicted"/>
<feature type="domain" description="NAD-dependent epimerase/dehydratase" evidence="1">
    <location>
        <begin position="10"/>
        <end position="206"/>
    </location>
</feature>
<dbReference type="PANTHER" id="PTHR12126:SF11">
    <property type="entry name" value="NADH DEHYDROGENASE [UBIQUINONE] 1 ALPHA SUBCOMPLEX SUBUNIT 9, MITOCHONDRIAL"/>
    <property type="match status" value="1"/>
</dbReference>
<dbReference type="GO" id="GO:0044877">
    <property type="term" value="F:protein-containing complex binding"/>
    <property type="evidence" value="ECO:0007669"/>
    <property type="project" value="TreeGrafter"/>
</dbReference>
<dbReference type="InterPro" id="IPR036291">
    <property type="entry name" value="NAD(P)-bd_dom_sf"/>
</dbReference>
<dbReference type="Proteomes" id="UP000037939">
    <property type="component" value="Unassembled WGS sequence"/>
</dbReference>
<evidence type="ECO:0000259" key="1">
    <source>
        <dbReference type="Pfam" id="PF01370"/>
    </source>
</evidence>
<keyword evidence="2" id="KW-0560">Oxidoreductase</keyword>
<dbReference type="OrthoDB" id="5292533at2"/>
<keyword evidence="3" id="KW-1185">Reference proteome</keyword>
<gene>
    <name evidence="2" type="primary">azoB_2</name>
    <name evidence="2" type="ORF">WG78_05220</name>
</gene>
<dbReference type="CDD" id="cd05271">
    <property type="entry name" value="NDUFA9_like_SDR_a"/>
    <property type="match status" value="1"/>
</dbReference>
<dbReference type="EC" id="1.7.-.-" evidence="2"/>
<dbReference type="Gene3D" id="3.40.50.720">
    <property type="entry name" value="NAD(P)-binding Rossmann-like Domain"/>
    <property type="match status" value="1"/>
</dbReference>
<organism evidence="2 3">
    <name type="scientific">Amantichitinum ursilacus</name>
    <dbReference type="NCBI Taxonomy" id="857265"/>
    <lineage>
        <taxon>Bacteria</taxon>
        <taxon>Pseudomonadati</taxon>
        <taxon>Pseudomonadota</taxon>
        <taxon>Betaproteobacteria</taxon>
        <taxon>Neisseriales</taxon>
        <taxon>Chitinibacteraceae</taxon>
        <taxon>Amantichitinum</taxon>
    </lineage>
</organism>
<reference evidence="2 3" key="1">
    <citation type="submission" date="2015-07" db="EMBL/GenBank/DDBJ databases">
        <title>Draft genome sequence of the Amantichitinum ursilacus IGB-41, a new chitin-degrading bacterium.</title>
        <authorList>
            <person name="Kirstahler P."/>
            <person name="Guenther M."/>
            <person name="Grumaz C."/>
            <person name="Rupp S."/>
            <person name="Zibek S."/>
            <person name="Sohn K."/>
        </authorList>
    </citation>
    <scope>NUCLEOTIDE SEQUENCE [LARGE SCALE GENOMIC DNA]</scope>
    <source>
        <strain evidence="2 3">IGB-41</strain>
    </source>
</reference>
<accession>A0A0N0GQ20</accession>
<dbReference type="EMBL" id="LAQT01000003">
    <property type="protein sequence ID" value="KPC54023.1"/>
    <property type="molecule type" value="Genomic_DNA"/>
</dbReference>
<dbReference type="SUPFAM" id="SSF51735">
    <property type="entry name" value="NAD(P)-binding Rossmann-fold domains"/>
    <property type="match status" value="1"/>
</dbReference>
<dbReference type="STRING" id="857265.WG78_05220"/>
<dbReference type="InterPro" id="IPR001509">
    <property type="entry name" value="Epimerase_deHydtase"/>
</dbReference>
<dbReference type="InterPro" id="IPR051207">
    <property type="entry name" value="ComplexI_NDUFA9_subunit"/>
</dbReference>
<dbReference type="GO" id="GO:0016491">
    <property type="term" value="F:oxidoreductase activity"/>
    <property type="evidence" value="ECO:0007669"/>
    <property type="project" value="UniProtKB-KW"/>
</dbReference>
<dbReference type="PANTHER" id="PTHR12126">
    <property type="entry name" value="NADH-UBIQUINONE OXIDOREDUCTASE 39 KDA SUBUNIT-RELATED"/>
    <property type="match status" value="1"/>
</dbReference>
<evidence type="ECO:0000313" key="3">
    <source>
        <dbReference type="Proteomes" id="UP000037939"/>
    </source>
</evidence>
<dbReference type="AlphaFoldDB" id="A0A0N0GQ20"/>
<comment type="caution">
    <text evidence="2">The sequence shown here is derived from an EMBL/GenBank/DDBJ whole genome shotgun (WGS) entry which is preliminary data.</text>
</comment>
<dbReference type="Pfam" id="PF01370">
    <property type="entry name" value="Epimerase"/>
    <property type="match status" value="1"/>
</dbReference>
<name>A0A0N0GQ20_9NEIS</name>
<sequence length="322" mass="34772">MSASSQRLPVLMLGGSGFVGTYLAAQLCRAGFRVIVPTRDRERMRGRLLTLPNVTLVQADIHDRSVLPQLVLGCSAVINLVGILQGTPRAFARNHYELTCDVLEACRATGVTRYLHMSALGASADGPSHYLRSKGQAEDTVRASHEQWTIFRPSVIFGEGDSFLTLFAALQKRFPVMPLARADAQFQPVWVKDVAAAFVQALLDPAYIGKTIDLAGPRVYTLSDIVRYVGVISGNPRPVWALPDWAGRLQATVLGLLPNAPMSIDNFDSMSVANTSTQPFPPIAGQPPSALEAIAPAYLSVAATRGRFAGHRARARRGNLSP</sequence>
<protein>
    <submittedName>
        <fullName evidence="2">NAD(P)H azoreductase</fullName>
        <ecNumber evidence="2">1.7.-.-</ecNumber>
    </submittedName>
</protein>
<evidence type="ECO:0000313" key="2">
    <source>
        <dbReference type="EMBL" id="KPC54023.1"/>
    </source>
</evidence>
<dbReference type="RefSeq" id="WP_053936738.1">
    <property type="nucleotide sequence ID" value="NZ_LAQT01000003.1"/>
</dbReference>